<comment type="caution">
    <text evidence="1">The sequence shown here is derived from an EMBL/GenBank/DDBJ whole genome shotgun (WGS) entry which is preliminary data.</text>
</comment>
<sequence length="112" mass="12158">MSRSVHLTTRAPNSSSVVMEWASTGVSGYGQISGGNFSDIRRFFEADSLDRWGPPEPLVVRLLTLFLLLVDLFSQLGLCLEQALNLAIDLVLDTVGSLIGCATVWMVSVAWA</sequence>
<evidence type="ECO:0000313" key="2">
    <source>
        <dbReference type="Proteomes" id="UP001234787"/>
    </source>
</evidence>
<proteinExistence type="predicted"/>
<gene>
    <name evidence="1" type="ORF">SUGI_1450090</name>
</gene>
<accession>A0AAD3RRD1</accession>
<keyword evidence="2" id="KW-1185">Reference proteome</keyword>
<evidence type="ECO:0000313" key="1">
    <source>
        <dbReference type="EMBL" id="GLJ58448.1"/>
    </source>
</evidence>
<dbReference type="AlphaFoldDB" id="A0AAD3RRD1"/>
<reference evidence="1" key="1">
    <citation type="submission" date="2022-12" db="EMBL/GenBank/DDBJ databases">
        <title>Chromosome-Level Genome Assembly of Japanese Cedar (Cryptomeriajaponica D. Don).</title>
        <authorList>
            <person name="Fujino T."/>
            <person name="Yamaguchi K."/>
            <person name="Yokoyama T."/>
            <person name="Hamanaka T."/>
            <person name="Harazono Y."/>
            <person name="Kamada H."/>
            <person name="Kobayashi W."/>
            <person name="Ujino-Ihara T."/>
            <person name="Uchiyama K."/>
            <person name="Matsumoto A."/>
            <person name="Izuno A."/>
            <person name="Tsumura Y."/>
            <person name="Toyoda A."/>
            <person name="Shigenobu S."/>
            <person name="Moriguchi Y."/>
            <person name="Ueno S."/>
            <person name="Kasahara M."/>
        </authorList>
    </citation>
    <scope>NUCLEOTIDE SEQUENCE</scope>
</reference>
<name>A0AAD3RRD1_CRYJA</name>
<protein>
    <submittedName>
        <fullName evidence="1">Uncharacterized protein</fullName>
    </submittedName>
</protein>
<dbReference type="Proteomes" id="UP001234787">
    <property type="component" value="Unassembled WGS sequence"/>
</dbReference>
<organism evidence="1 2">
    <name type="scientific">Cryptomeria japonica</name>
    <name type="common">Japanese cedar</name>
    <name type="synonym">Cupressus japonica</name>
    <dbReference type="NCBI Taxonomy" id="3369"/>
    <lineage>
        <taxon>Eukaryota</taxon>
        <taxon>Viridiplantae</taxon>
        <taxon>Streptophyta</taxon>
        <taxon>Embryophyta</taxon>
        <taxon>Tracheophyta</taxon>
        <taxon>Spermatophyta</taxon>
        <taxon>Pinopsida</taxon>
        <taxon>Pinidae</taxon>
        <taxon>Conifers II</taxon>
        <taxon>Cupressales</taxon>
        <taxon>Cupressaceae</taxon>
        <taxon>Cryptomeria</taxon>
    </lineage>
</organism>
<dbReference type="EMBL" id="BSEH01000381">
    <property type="protein sequence ID" value="GLJ58448.1"/>
    <property type="molecule type" value="Genomic_DNA"/>
</dbReference>